<gene>
    <name evidence="9" type="ORF">GCM10011492_44430</name>
</gene>
<dbReference type="PANTHER" id="PTHR43362:SF1">
    <property type="entry name" value="MANNITOL DEHYDROGENASE 2-RELATED"/>
    <property type="match status" value="1"/>
</dbReference>
<accession>A0A916X1Y5</accession>
<dbReference type="InterPro" id="IPR036291">
    <property type="entry name" value="NAD(P)-bd_dom_sf"/>
</dbReference>
<evidence type="ECO:0000259" key="7">
    <source>
        <dbReference type="Pfam" id="PF01232"/>
    </source>
</evidence>
<keyword evidence="4" id="KW-0560">Oxidoreductase</keyword>
<dbReference type="InterPro" id="IPR050988">
    <property type="entry name" value="Mannitol_DH/Oxidoreductase"/>
</dbReference>
<dbReference type="PRINTS" id="PR00084">
    <property type="entry name" value="MTLDHDRGNASE"/>
</dbReference>
<dbReference type="InterPro" id="IPR013118">
    <property type="entry name" value="Mannitol_DH_C"/>
</dbReference>
<dbReference type="EC" id="1.1.1.17" evidence="2"/>
<dbReference type="InterPro" id="IPR023027">
    <property type="entry name" value="Mannitol_DH_CS"/>
</dbReference>
<dbReference type="AlphaFoldDB" id="A0A916X1Y5"/>
<dbReference type="GO" id="GO:0019594">
    <property type="term" value="P:mannitol metabolic process"/>
    <property type="evidence" value="ECO:0007669"/>
    <property type="project" value="InterPro"/>
</dbReference>
<dbReference type="Proteomes" id="UP000636793">
    <property type="component" value="Unassembled WGS sequence"/>
</dbReference>
<dbReference type="Pfam" id="PF01232">
    <property type="entry name" value="Mannitol_dh"/>
    <property type="match status" value="1"/>
</dbReference>
<dbReference type="InterPro" id="IPR008927">
    <property type="entry name" value="6-PGluconate_DH-like_C_sf"/>
</dbReference>
<dbReference type="Pfam" id="PF08125">
    <property type="entry name" value="Mannitol_dh_C"/>
    <property type="match status" value="1"/>
</dbReference>
<evidence type="ECO:0000256" key="4">
    <source>
        <dbReference type="ARBA" id="ARBA00023002"/>
    </source>
</evidence>
<feature type="domain" description="Mannitol dehydrogenase C-terminal" evidence="8">
    <location>
        <begin position="296"/>
        <end position="483"/>
    </location>
</feature>
<dbReference type="Gene3D" id="3.40.50.720">
    <property type="entry name" value="NAD(P)-binding Rossmann-like Domain"/>
    <property type="match status" value="1"/>
</dbReference>
<reference evidence="9" key="2">
    <citation type="submission" date="2020-09" db="EMBL/GenBank/DDBJ databases">
        <authorList>
            <person name="Sun Q."/>
            <person name="Zhou Y."/>
        </authorList>
    </citation>
    <scope>NUCLEOTIDE SEQUENCE</scope>
    <source>
        <strain evidence="9">CGMCC 1.15085</strain>
    </source>
</reference>
<comment type="caution">
    <text evidence="9">The sequence shown here is derived from an EMBL/GenBank/DDBJ whole genome shotgun (WGS) entry which is preliminary data.</text>
</comment>
<evidence type="ECO:0000313" key="9">
    <source>
        <dbReference type="EMBL" id="GGB48290.1"/>
    </source>
</evidence>
<protein>
    <recommendedName>
        <fullName evidence="3">Mannitol-1-phosphate 5-dehydrogenase</fullName>
        <ecNumber evidence="2">1.1.1.17</ecNumber>
    </recommendedName>
</protein>
<evidence type="ECO:0000256" key="6">
    <source>
        <dbReference type="ARBA" id="ARBA00048615"/>
    </source>
</evidence>
<evidence type="ECO:0000256" key="5">
    <source>
        <dbReference type="ARBA" id="ARBA00023027"/>
    </source>
</evidence>
<reference evidence="9" key="1">
    <citation type="journal article" date="2014" name="Int. J. Syst. Evol. Microbiol.">
        <title>Complete genome sequence of Corynebacterium casei LMG S-19264T (=DSM 44701T), isolated from a smear-ripened cheese.</title>
        <authorList>
            <consortium name="US DOE Joint Genome Institute (JGI-PGF)"/>
            <person name="Walter F."/>
            <person name="Albersmeier A."/>
            <person name="Kalinowski J."/>
            <person name="Ruckert C."/>
        </authorList>
    </citation>
    <scope>NUCLEOTIDE SEQUENCE</scope>
    <source>
        <strain evidence="9">CGMCC 1.15085</strain>
    </source>
</reference>
<dbReference type="InterPro" id="IPR013328">
    <property type="entry name" value="6PGD_dom2"/>
</dbReference>
<dbReference type="SUPFAM" id="SSF51735">
    <property type="entry name" value="NAD(P)-binding Rossmann-fold domains"/>
    <property type="match status" value="1"/>
</dbReference>
<comment type="catalytic activity">
    <reaction evidence="6">
        <text>D-mannitol 1-phosphate + NAD(+) = beta-D-fructose 6-phosphate + NADH + H(+)</text>
        <dbReference type="Rhea" id="RHEA:19661"/>
        <dbReference type="ChEBI" id="CHEBI:15378"/>
        <dbReference type="ChEBI" id="CHEBI:57540"/>
        <dbReference type="ChEBI" id="CHEBI:57634"/>
        <dbReference type="ChEBI" id="CHEBI:57945"/>
        <dbReference type="ChEBI" id="CHEBI:61381"/>
        <dbReference type="EC" id="1.1.1.17"/>
    </reaction>
</comment>
<dbReference type="RefSeq" id="WP_229749953.1">
    <property type="nucleotide sequence ID" value="NZ_BMHI01000009.1"/>
</dbReference>
<dbReference type="InterPro" id="IPR013131">
    <property type="entry name" value="Mannitol_DH_N"/>
</dbReference>
<dbReference type="InterPro" id="IPR000669">
    <property type="entry name" value="Mannitol_DH"/>
</dbReference>
<dbReference type="PANTHER" id="PTHR43362">
    <property type="entry name" value="MANNITOL DEHYDROGENASE DSF1-RELATED"/>
    <property type="match status" value="1"/>
</dbReference>
<evidence type="ECO:0000256" key="2">
    <source>
        <dbReference type="ARBA" id="ARBA00012939"/>
    </source>
</evidence>
<name>A0A916X1Y5_9MICO</name>
<dbReference type="GO" id="GO:0008926">
    <property type="term" value="F:mannitol-1-phosphate 5-dehydrogenase activity"/>
    <property type="evidence" value="ECO:0007669"/>
    <property type="project" value="UniProtKB-EC"/>
</dbReference>
<feature type="domain" description="Mannitol dehydrogenase N-terminal" evidence="7">
    <location>
        <begin position="30"/>
        <end position="286"/>
    </location>
</feature>
<evidence type="ECO:0000256" key="3">
    <source>
        <dbReference type="ARBA" id="ARBA00016219"/>
    </source>
</evidence>
<proteinExistence type="inferred from homology"/>
<keyword evidence="10" id="KW-1185">Reference proteome</keyword>
<sequence>MQRLSLGTLPAASGEVTLPELDPRSLPTGLVHLGIGAFHRAHQAVYTELASAAGGDHRWGTFAVTGRSANVVEQLAPQDCLYGVLTKSADRTSLRVVGGIRDVVSGGAQQGAAMTAIARPGVHVVTLTITEKGYPRTADGALALGTEPVTADLAVVASVLAGRPAPHPTGTSLGLLAAGLARRFAGGAEPLSVVSCDNLPGNGAQLERLVHELAASAGGDGFGTWLRERVTFPSTMVDRIVPATTDRDRAEAADLLHLRDHGLVVAEPFGQWVIEDRFAADRPAWEDVGATLATEVAPYEKAKLRMLNGTHSLLAYLGALHGHRTIAEAVADDTLYGAARGLQQQDAIPTLEAPPGVDLAEYGEQILERFGNPHLRHTTVQVAMDGSQKLPIRILDTARDRLRAGAVPRHCALAVAAWIVYVHRGRDTTGRELPLNDPLAAVLRERAAGPTDGLVERMLQIREIFDPEIAGQDVFRDAVRAEVAPLLQLQ</sequence>
<dbReference type="EMBL" id="BMHI01000009">
    <property type="protein sequence ID" value="GGB48290.1"/>
    <property type="molecule type" value="Genomic_DNA"/>
</dbReference>
<dbReference type="SUPFAM" id="SSF48179">
    <property type="entry name" value="6-phosphogluconate dehydrogenase C-terminal domain-like"/>
    <property type="match status" value="1"/>
</dbReference>
<keyword evidence="5" id="KW-0520">NAD</keyword>
<dbReference type="Gene3D" id="1.10.1040.10">
    <property type="entry name" value="N-(1-d-carboxylethyl)-l-norvaline Dehydrogenase, domain 2"/>
    <property type="match status" value="1"/>
</dbReference>
<comment type="similarity">
    <text evidence="1">Belongs to the mannitol dehydrogenase family.</text>
</comment>
<dbReference type="PROSITE" id="PS00974">
    <property type="entry name" value="MANNITOL_DHGENASE"/>
    <property type="match status" value="1"/>
</dbReference>
<organism evidence="9 10">
    <name type="scientific">Flexivirga endophytica</name>
    <dbReference type="NCBI Taxonomy" id="1849103"/>
    <lineage>
        <taxon>Bacteria</taxon>
        <taxon>Bacillati</taxon>
        <taxon>Actinomycetota</taxon>
        <taxon>Actinomycetes</taxon>
        <taxon>Micrococcales</taxon>
        <taxon>Dermacoccaceae</taxon>
        <taxon>Flexivirga</taxon>
    </lineage>
</organism>
<evidence type="ECO:0000256" key="1">
    <source>
        <dbReference type="ARBA" id="ARBA00006541"/>
    </source>
</evidence>
<evidence type="ECO:0000313" key="10">
    <source>
        <dbReference type="Proteomes" id="UP000636793"/>
    </source>
</evidence>
<evidence type="ECO:0000259" key="8">
    <source>
        <dbReference type="Pfam" id="PF08125"/>
    </source>
</evidence>